<proteinExistence type="predicted"/>
<accession>A0A4Q2M666</accession>
<dbReference type="Proteomes" id="UP000581087">
    <property type="component" value="Unassembled WGS sequence"/>
</dbReference>
<evidence type="ECO:0000256" key="6">
    <source>
        <dbReference type="ARBA" id="ARBA00023015"/>
    </source>
</evidence>
<keyword evidence="16" id="KW-1185">Reference proteome</keyword>
<dbReference type="InterPro" id="IPR018764">
    <property type="entry name" value="RskA_C"/>
</dbReference>
<evidence type="ECO:0000313" key="17">
    <source>
        <dbReference type="Proteomes" id="UP000581087"/>
    </source>
</evidence>
<gene>
    <name evidence="14" type="ORF">BJ972_001279</name>
    <name evidence="15" type="ORF">ESP50_05735</name>
</gene>
<comment type="caution">
    <text evidence="15">The sequence shown here is derived from an EMBL/GenBank/DDBJ whole genome shotgun (WGS) entry which is preliminary data.</text>
</comment>
<reference evidence="14 17" key="2">
    <citation type="submission" date="2020-07" db="EMBL/GenBank/DDBJ databases">
        <title>Sequencing the genomes of 1000 actinobacteria strains.</title>
        <authorList>
            <person name="Klenk H.-P."/>
        </authorList>
    </citation>
    <scope>NUCLEOTIDE SEQUENCE [LARGE SCALE GENOMIC DNA]</scope>
    <source>
        <strain evidence="14 17">DSM 23870</strain>
    </source>
</reference>
<evidence type="ECO:0000256" key="11">
    <source>
        <dbReference type="SAM" id="MobiDB-lite"/>
    </source>
</evidence>
<evidence type="ECO:0000313" key="15">
    <source>
        <dbReference type="EMBL" id="RXZ87418.1"/>
    </source>
</evidence>
<dbReference type="EMBL" id="JACCBI010000001">
    <property type="protein sequence ID" value="NYD66760.1"/>
    <property type="molecule type" value="Genomic_DNA"/>
</dbReference>
<evidence type="ECO:0000256" key="2">
    <source>
        <dbReference type="ARBA" id="ARBA00004236"/>
    </source>
</evidence>
<dbReference type="GO" id="GO:0005886">
    <property type="term" value="C:plasma membrane"/>
    <property type="evidence" value="ECO:0007669"/>
    <property type="project" value="UniProtKB-SubCell"/>
</dbReference>
<organism evidence="15 16">
    <name type="scientific">Agromyces atrinae</name>
    <dbReference type="NCBI Taxonomy" id="592376"/>
    <lineage>
        <taxon>Bacteria</taxon>
        <taxon>Bacillati</taxon>
        <taxon>Actinomycetota</taxon>
        <taxon>Actinomycetes</taxon>
        <taxon>Micrococcales</taxon>
        <taxon>Microbacteriaceae</taxon>
        <taxon>Agromyces</taxon>
    </lineage>
</organism>
<dbReference type="PANTHER" id="PTHR37461">
    <property type="entry name" value="ANTI-SIGMA-K FACTOR RSKA"/>
    <property type="match status" value="1"/>
</dbReference>
<keyword evidence="7 12" id="KW-0472">Membrane</keyword>
<keyword evidence="5 12" id="KW-1133">Transmembrane helix</keyword>
<evidence type="ECO:0000313" key="16">
    <source>
        <dbReference type="Proteomes" id="UP000292686"/>
    </source>
</evidence>
<dbReference type="InterPro" id="IPR041916">
    <property type="entry name" value="Anti_sigma_zinc_sf"/>
</dbReference>
<dbReference type="Proteomes" id="UP000292686">
    <property type="component" value="Unassembled WGS sequence"/>
</dbReference>
<feature type="domain" description="Anti-sigma K factor RskA C-terminal" evidence="13">
    <location>
        <begin position="128"/>
        <end position="264"/>
    </location>
</feature>
<dbReference type="PANTHER" id="PTHR37461:SF1">
    <property type="entry name" value="ANTI-SIGMA-K FACTOR RSKA"/>
    <property type="match status" value="1"/>
</dbReference>
<dbReference type="GO" id="GO:0006417">
    <property type="term" value="P:regulation of translation"/>
    <property type="evidence" value="ECO:0007669"/>
    <property type="project" value="TreeGrafter"/>
</dbReference>
<evidence type="ECO:0000256" key="12">
    <source>
        <dbReference type="SAM" id="Phobius"/>
    </source>
</evidence>
<feature type="compositionally biased region" description="Low complexity" evidence="11">
    <location>
        <begin position="87"/>
        <end position="109"/>
    </location>
</feature>
<feature type="region of interest" description="Disordered" evidence="11">
    <location>
        <begin position="81"/>
        <end position="116"/>
    </location>
</feature>
<evidence type="ECO:0000259" key="13">
    <source>
        <dbReference type="Pfam" id="PF10099"/>
    </source>
</evidence>
<dbReference type="RefSeq" id="WP_129173007.1">
    <property type="nucleotide sequence ID" value="NZ_JACCBI010000001.1"/>
</dbReference>
<evidence type="ECO:0000256" key="7">
    <source>
        <dbReference type="ARBA" id="ARBA00023136"/>
    </source>
</evidence>
<protein>
    <recommendedName>
        <fullName evidence="10">Regulator of SigK</fullName>
    </recommendedName>
    <alternativeName>
        <fullName evidence="9">Sigma-K anti-sigma factor RskA</fullName>
    </alternativeName>
</protein>
<keyword evidence="3" id="KW-1003">Cell membrane</keyword>
<dbReference type="InterPro" id="IPR051474">
    <property type="entry name" value="Anti-sigma-K/W_factor"/>
</dbReference>
<evidence type="ECO:0000256" key="5">
    <source>
        <dbReference type="ARBA" id="ARBA00022989"/>
    </source>
</evidence>
<dbReference type="Gene3D" id="1.10.10.1320">
    <property type="entry name" value="Anti-sigma factor, zinc-finger domain"/>
    <property type="match status" value="1"/>
</dbReference>
<evidence type="ECO:0000256" key="8">
    <source>
        <dbReference type="ARBA" id="ARBA00023163"/>
    </source>
</evidence>
<keyword evidence="6" id="KW-0805">Transcription regulation</keyword>
<dbReference type="Pfam" id="PF10099">
    <property type="entry name" value="RskA_C"/>
    <property type="match status" value="1"/>
</dbReference>
<dbReference type="EMBL" id="SDPM01000002">
    <property type="protein sequence ID" value="RXZ87418.1"/>
    <property type="molecule type" value="Genomic_DNA"/>
</dbReference>
<dbReference type="OrthoDB" id="153510at2"/>
<dbReference type="GO" id="GO:0016989">
    <property type="term" value="F:sigma factor antagonist activity"/>
    <property type="evidence" value="ECO:0007669"/>
    <property type="project" value="TreeGrafter"/>
</dbReference>
<keyword evidence="4 12" id="KW-0812">Transmembrane</keyword>
<name>A0A4Q2M666_9MICO</name>
<evidence type="ECO:0000256" key="9">
    <source>
        <dbReference type="ARBA" id="ARBA00029829"/>
    </source>
</evidence>
<keyword evidence="8" id="KW-0804">Transcription</keyword>
<evidence type="ECO:0000313" key="14">
    <source>
        <dbReference type="EMBL" id="NYD66760.1"/>
    </source>
</evidence>
<dbReference type="AlphaFoldDB" id="A0A4Q2M666"/>
<comment type="subcellular location">
    <subcellularLocation>
        <location evidence="2">Cell membrane</location>
    </subcellularLocation>
    <subcellularLocation>
        <location evidence="1">Membrane</location>
        <topology evidence="1">Single-pass membrane protein</topology>
    </subcellularLocation>
</comment>
<reference evidence="15 16" key="1">
    <citation type="submission" date="2019-01" db="EMBL/GenBank/DDBJ databases">
        <title>Agromyces.</title>
        <authorList>
            <person name="Li J."/>
        </authorList>
    </citation>
    <scope>NUCLEOTIDE SEQUENCE [LARGE SCALE GENOMIC DNA]</scope>
    <source>
        <strain evidence="15 16">DSM 23870</strain>
    </source>
</reference>
<evidence type="ECO:0000256" key="1">
    <source>
        <dbReference type="ARBA" id="ARBA00004167"/>
    </source>
</evidence>
<evidence type="ECO:0000256" key="4">
    <source>
        <dbReference type="ARBA" id="ARBA00022692"/>
    </source>
</evidence>
<evidence type="ECO:0000256" key="3">
    <source>
        <dbReference type="ARBA" id="ARBA00022475"/>
    </source>
</evidence>
<sequence length="269" mass="27391">MNDVRRNDGDDGLSGAYSLDALSAEEKERFELALASSDELRAEAAGFADTAALLGGLDAVTPPPSLKADIFAKIQGLPQLAPQGDDASNVSSESAPVVEPVAEPAPRAPGRAESEAKRRWFRSPGAVLGLAAASVAAIAGSIVGVNWPGPTGWGAQHELTSIQAAADATTFTSEVAGGGEVTVLWSAELGRAAVMVEGMPQPADGQTYELWFIDDSGAVPAGTFEPGDDGSTWRVLEGENSGSPAIGVTVEPEGGSPAPTTDPIVVVQT</sequence>
<evidence type="ECO:0000256" key="10">
    <source>
        <dbReference type="ARBA" id="ARBA00030803"/>
    </source>
</evidence>
<feature type="transmembrane region" description="Helical" evidence="12">
    <location>
        <begin position="126"/>
        <end position="147"/>
    </location>
</feature>